<accession>A0AAE1PKA8</accession>
<dbReference type="Proteomes" id="UP001292094">
    <property type="component" value="Unassembled WGS sequence"/>
</dbReference>
<dbReference type="EMBL" id="JAWZYT010001839">
    <property type="protein sequence ID" value="KAK4308830.1"/>
    <property type="molecule type" value="Genomic_DNA"/>
</dbReference>
<sequence length="947" mass="106133">MWVNGALTTVLVDTGCSRCIVHTSLCNSWKEETISVLTVSGEEYLCKGSGIVRLQLSSGASVDVDVFVVDTTPLGFGFILGMNGIVALGGVTVNMNRLVKFGKDNTATCAAGTEVIGVHEQDFSATYDVTTNSWTAMWKWSQGIEPGILKNQVEEYSVPPGARELYEKELTKWIADGWLVPYEEVEHGPMKGLIPLMAVIQCNKGKVRPVLDFRELNTRVDTFTADADVCLDRLREWRRKGVNVSIIDLEKAYLQIRIHKSLWPYQTVVFKGRRYCLTRLGFGLNVAPLIMKAVLKCVLSQDPAVEEGTSSYIDDILVDEDIVKVNYVEQHLARYGLTSKTPERVADGARVLGLRVWGKDGKLYWKRDNNVGEVPNRLTRRLVFSYCGKLLGHFPVCGWLRVAVAFVKRRVNYLTSSWDEAVTDEQLNVILQEIASEVKKNDPVRGRWDIKGNKARVWVDASSLALGVVIEIDGCIIEDACWLRKDDSAHINMAELDAVVRGLNLVLAWQMKEVEILTDSSTVFRWISDSLSGRSRVKTKAASEMLIRRRIGLVTSLVEECGLQVQISLVPSENNKADALTRVPQRWLKTTAASGAVCMASEDKNIHDLVTRIHNSMGHPGVKRTLYFVRRVNSAVTRRQVQSVVASCQECQSIDPTPVKWKKGHLEVEKVWQRVGMDITHYGGTSYLTLIDCGPSRYAIWRPLRLQTSASVVQQLEAIFFERGAPEELLTDNDTAFRSRMFSEFARQWGMHIHFRCAHVPSGNGIAERCHRTIKVIASRKRCSIAEAVYLYNLMPKDDCTASTAPANMLYRYNARIKEENGGDVNVGDINNTYQAGEKVWVRPPNVRCDRQYGRGVVTRVMSDHVVEINGVPRHVRDARHRSPSMESQGGREVADEECDALYITVPAQAVGDGAVCEGDPDRDMHPPEGPRRSGRERRPRICTFGE</sequence>
<organism evidence="4 5">
    <name type="scientific">Petrolisthes manimaculis</name>
    <dbReference type="NCBI Taxonomy" id="1843537"/>
    <lineage>
        <taxon>Eukaryota</taxon>
        <taxon>Metazoa</taxon>
        <taxon>Ecdysozoa</taxon>
        <taxon>Arthropoda</taxon>
        <taxon>Crustacea</taxon>
        <taxon>Multicrustacea</taxon>
        <taxon>Malacostraca</taxon>
        <taxon>Eumalacostraca</taxon>
        <taxon>Eucarida</taxon>
        <taxon>Decapoda</taxon>
        <taxon>Pleocyemata</taxon>
        <taxon>Anomura</taxon>
        <taxon>Galatheoidea</taxon>
        <taxon>Porcellanidae</taxon>
        <taxon>Petrolisthes</taxon>
    </lineage>
</organism>
<dbReference type="InterPro" id="IPR050951">
    <property type="entry name" value="Retrovirus_Pol_polyprotein"/>
</dbReference>
<dbReference type="Pfam" id="PF13456">
    <property type="entry name" value="RVT_3"/>
    <property type="match status" value="1"/>
</dbReference>
<evidence type="ECO:0000256" key="1">
    <source>
        <dbReference type="ARBA" id="ARBA00012493"/>
    </source>
</evidence>
<proteinExistence type="predicted"/>
<dbReference type="GO" id="GO:0042575">
    <property type="term" value="C:DNA polymerase complex"/>
    <property type="evidence" value="ECO:0007669"/>
    <property type="project" value="UniProtKB-ARBA"/>
</dbReference>
<dbReference type="Pfam" id="PF17921">
    <property type="entry name" value="Integrase_H2C2"/>
    <property type="match status" value="1"/>
</dbReference>
<dbReference type="InterPro" id="IPR043128">
    <property type="entry name" value="Rev_trsase/Diguanyl_cyclase"/>
</dbReference>
<reference evidence="4" key="1">
    <citation type="submission" date="2023-11" db="EMBL/GenBank/DDBJ databases">
        <title>Genome assemblies of two species of porcelain crab, Petrolisthes cinctipes and Petrolisthes manimaculis (Anomura: Porcellanidae).</title>
        <authorList>
            <person name="Angst P."/>
        </authorList>
    </citation>
    <scope>NUCLEOTIDE SEQUENCE</scope>
    <source>
        <strain evidence="4">PB745_02</strain>
        <tissue evidence="4">Gill</tissue>
    </source>
</reference>
<protein>
    <recommendedName>
        <fullName evidence="1">RNA-directed DNA polymerase</fullName>
        <ecNumber evidence="1">2.7.7.49</ecNumber>
    </recommendedName>
</protein>
<dbReference type="InterPro" id="IPR041588">
    <property type="entry name" value="Integrase_H2C2"/>
</dbReference>
<dbReference type="InterPro" id="IPR002156">
    <property type="entry name" value="RNaseH_domain"/>
</dbReference>
<dbReference type="Gene3D" id="3.30.420.10">
    <property type="entry name" value="Ribonuclease H-like superfamily/Ribonuclease H"/>
    <property type="match status" value="2"/>
</dbReference>
<dbReference type="InterPro" id="IPR055475">
    <property type="entry name" value="DUF7047"/>
</dbReference>
<dbReference type="InterPro" id="IPR043502">
    <property type="entry name" value="DNA/RNA_pol_sf"/>
</dbReference>
<evidence type="ECO:0000256" key="2">
    <source>
        <dbReference type="SAM" id="MobiDB-lite"/>
    </source>
</evidence>
<dbReference type="GO" id="GO:0015074">
    <property type="term" value="P:DNA integration"/>
    <property type="evidence" value="ECO:0007669"/>
    <property type="project" value="InterPro"/>
</dbReference>
<dbReference type="SUPFAM" id="SSF56672">
    <property type="entry name" value="DNA/RNA polymerases"/>
    <property type="match status" value="1"/>
</dbReference>
<dbReference type="Pfam" id="PF00078">
    <property type="entry name" value="RVT_1"/>
    <property type="match status" value="1"/>
</dbReference>
<evidence type="ECO:0000259" key="3">
    <source>
        <dbReference type="PROSITE" id="PS50994"/>
    </source>
</evidence>
<dbReference type="AlphaFoldDB" id="A0AAE1PKA8"/>
<evidence type="ECO:0000313" key="5">
    <source>
        <dbReference type="Proteomes" id="UP001292094"/>
    </source>
</evidence>
<feature type="compositionally biased region" description="Basic and acidic residues" evidence="2">
    <location>
        <begin position="920"/>
        <end position="934"/>
    </location>
</feature>
<feature type="region of interest" description="Disordered" evidence="2">
    <location>
        <begin position="913"/>
        <end position="947"/>
    </location>
</feature>
<feature type="domain" description="Integrase catalytic" evidence="3">
    <location>
        <begin position="654"/>
        <end position="775"/>
    </location>
</feature>
<dbReference type="EC" id="2.7.7.49" evidence="1"/>
<dbReference type="InterPro" id="IPR012337">
    <property type="entry name" value="RNaseH-like_sf"/>
</dbReference>
<name>A0AAE1PKA8_9EUCA</name>
<evidence type="ECO:0000313" key="4">
    <source>
        <dbReference type="EMBL" id="KAK4308830.1"/>
    </source>
</evidence>
<dbReference type="PROSITE" id="PS50994">
    <property type="entry name" value="INTEGRASE"/>
    <property type="match status" value="1"/>
</dbReference>
<dbReference type="Gene3D" id="3.10.10.10">
    <property type="entry name" value="HIV Type 1 Reverse Transcriptase, subunit A, domain 1"/>
    <property type="match status" value="1"/>
</dbReference>
<dbReference type="Gene3D" id="3.30.70.270">
    <property type="match status" value="1"/>
</dbReference>
<dbReference type="GO" id="GO:0003676">
    <property type="term" value="F:nucleic acid binding"/>
    <property type="evidence" value="ECO:0007669"/>
    <property type="project" value="InterPro"/>
</dbReference>
<dbReference type="InterPro" id="IPR000477">
    <property type="entry name" value="RT_dom"/>
</dbReference>
<dbReference type="GO" id="GO:0004523">
    <property type="term" value="F:RNA-DNA hybrid ribonuclease activity"/>
    <property type="evidence" value="ECO:0007669"/>
    <property type="project" value="InterPro"/>
</dbReference>
<dbReference type="Pfam" id="PF23088">
    <property type="entry name" value="DUF7047"/>
    <property type="match status" value="1"/>
</dbReference>
<dbReference type="SUPFAM" id="SSF53098">
    <property type="entry name" value="Ribonuclease H-like"/>
    <property type="match status" value="1"/>
</dbReference>
<dbReference type="PANTHER" id="PTHR37984:SF5">
    <property type="entry name" value="PROTEIN NYNRIN-LIKE"/>
    <property type="match status" value="1"/>
</dbReference>
<dbReference type="InterPro" id="IPR036397">
    <property type="entry name" value="RNaseH_sf"/>
</dbReference>
<comment type="caution">
    <text evidence="4">The sequence shown here is derived from an EMBL/GenBank/DDBJ whole genome shotgun (WGS) entry which is preliminary data.</text>
</comment>
<keyword evidence="5" id="KW-1185">Reference proteome</keyword>
<dbReference type="InterPro" id="IPR001584">
    <property type="entry name" value="Integrase_cat-core"/>
</dbReference>
<dbReference type="PANTHER" id="PTHR37984">
    <property type="entry name" value="PROTEIN CBG26694"/>
    <property type="match status" value="1"/>
</dbReference>
<dbReference type="Pfam" id="PF00665">
    <property type="entry name" value="rve"/>
    <property type="match status" value="1"/>
</dbReference>
<gene>
    <name evidence="4" type="ORF">Pmani_019507</name>
</gene>
<dbReference type="GO" id="GO:0003964">
    <property type="term" value="F:RNA-directed DNA polymerase activity"/>
    <property type="evidence" value="ECO:0007669"/>
    <property type="project" value="UniProtKB-EC"/>
</dbReference>